<dbReference type="CDD" id="cd09001">
    <property type="entry name" value="GH43_FsAxh1-like"/>
    <property type="match status" value="1"/>
</dbReference>
<evidence type="ECO:0000256" key="2">
    <source>
        <dbReference type="ARBA" id="ARBA00022801"/>
    </source>
</evidence>
<sequence>MINRYSVFSCCFSLILLAGQLAAQPTLSSVWVADNGKGQYRNPVIDADYSDPDAIRVGSDYYMISSSFNHSPALPILHSKDLVNWTLIGHALQRQVPLDTFATVRHGGGVWAPAIRYHNNEFYIYYPDPDFGIYLTKAKKITGPWSEPVLVESGKGLIDPCPLWDEDGNNYLVHAYAGSRAGIKSVIVVKKLNAEGTRTTDAGVLVYDGHELDPTIEGPKFYKRNGYYYIFAPAGGVTQGWQLVLRSKHIYGPYERKVVMDQGGSPINGPHQGAWVNTPSGEDWFLHFQDKEAYGRVVHLQPMQWRNNWPVIGEDKDGDGKGTPVLQYKKPNVGKSWPMATPPDSDEFNSTSLGLQWQWQANPQASWAFAAPAGQLRLFSYPLLASAVNYWEVPNLLLQKLPTSQFMATTKLQFKPRLTGERAGLILFGLDYAYVAVVKKDDGQYISFSLCTGAEKGKKEQLTEGIKIDSGAIWFRLSMTSNAEVRFSYSIDGKTFTAIGDKLVARPGRWVGAKMGLFCTRLPGFTNDAGFADIDWFRVAPLTD</sequence>
<feature type="chain" id="PRO_5042511944" evidence="7">
    <location>
        <begin position="24"/>
        <end position="544"/>
    </location>
</feature>
<evidence type="ECO:0000256" key="7">
    <source>
        <dbReference type="SAM" id="SignalP"/>
    </source>
</evidence>
<keyword evidence="3 6" id="KW-0326">Glycosidase</keyword>
<reference evidence="9" key="1">
    <citation type="submission" date="2023-03" db="EMBL/GenBank/DDBJ databases">
        <title>Andean soil-derived lignocellulolytic bacterial consortium as a source of novel taxa and putative plastic-active enzymes.</title>
        <authorList>
            <person name="Diaz-Garcia L."/>
            <person name="Chuvochina M."/>
            <person name="Feuerriegel G."/>
            <person name="Bunk B."/>
            <person name="Sproer C."/>
            <person name="Streit W.R."/>
            <person name="Rodriguez L.M."/>
            <person name="Overmann J."/>
            <person name="Jimenez D.J."/>
        </authorList>
    </citation>
    <scope>NUCLEOTIDE SEQUENCE</scope>
    <source>
        <strain evidence="9">MAG 7</strain>
    </source>
</reference>
<proteinExistence type="inferred from homology"/>
<dbReference type="Pfam" id="PF04616">
    <property type="entry name" value="Glyco_hydro_43"/>
    <property type="match status" value="1"/>
</dbReference>
<dbReference type="Proteomes" id="UP001220610">
    <property type="component" value="Chromosome"/>
</dbReference>
<dbReference type="SUPFAM" id="SSF49899">
    <property type="entry name" value="Concanavalin A-like lectins/glucanases"/>
    <property type="match status" value="1"/>
</dbReference>
<feature type="active site" description="Proton acceptor" evidence="4">
    <location>
        <position position="51"/>
    </location>
</feature>
<dbReference type="GO" id="GO:0005975">
    <property type="term" value="P:carbohydrate metabolic process"/>
    <property type="evidence" value="ECO:0007669"/>
    <property type="project" value="InterPro"/>
</dbReference>
<feature type="site" description="Important for catalytic activity, responsible for pKa modulation of the active site Glu and correct orientation of both the proton donor and substrate" evidence="5">
    <location>
        <position position="159"/>
    </location>
</feature>
<dbReference type="Pfam" id="PF17851">
    <property type="entry name" value="GH43_C2"/>
    <property type="match status" value="1"/>
</dbReference>
<protein>
    <submittedName>
        <fullName evidence="9">Glycoside hydrolase 43 family protein</fullName>
    </submittedName>
</protein>
<dbReference type="InterPro" id="IPR023296">
    <property type="entry name" value="Glyco_hydro_beta-prop_sf"/>
</dbReference>
<feature type="active site" description="Proton donor" evidence="4">
    <location>
        <position position="217"/>
    </location>
</feature>
<accession>A0AAJ5WZ44</accession>
<organism evidence="9 10">
    <name type="scientific">Candidatus Pseudobacter hemicellulosilyticus</name>
    <dbReference type="NCBI Taxonomy" id="3121375"/>
    <lineage>
        <taxon>Bacteria</taxon>
        <taxon>Pseudomonadati</taxon>
        <taxon>Bacteroidota</taxon>
        <taxon>Chitinophagia</taxon>
        <taxon>Chitinophagales</taxon>
        <taxon>Chitinophagaceae</taxon>
        <taxon>Pseudobacter</taxon>
    </lineage>
</organism>
<feature type="domain" description="Beta-xylosidase C-terminal Concanavalin A-like" evidence="8">
    <location>
        <begin position="345"/>
        <end position="539"/>
    </location>
</feature>
<evidence type="ECO:0000313" key="9">
    <source>
        <dbReference type="EMBL" id="WEK38237.1"/>
    </source>
</evidence>
<name>A0AAJ5WZ44_9BACT</name>
<evidence type="ECO:0000256" key="1">
    <source>
        <dbReference type="ARBA" id="ARBA00009865"/>
    </source>
</evidence>
<dbReference type="InterPro" id="IPR006710">
    <property type="entry name" value="Glyco_hydro_43"/>
</dbReference>
<dbReference type="GO" id="GO:0004553">
    <property type="term" value="F:hydrolase activity, hydrolyzing O-glycosyl compounds"/>
    <property type="evidence" value="ECO:0007669"/>
    <property type="project" value="InterPro"/>
</dbReference>
<evidence type="ECO:0000313" key="10">
    <source>
        <dbReference type="Proteomes" id="UP001220610"/>
    </source>
</evidence>
<evidence type="ECO:0000256" key="3">
    <source>
        <dbReference type="ARBA" id="ARBA00023295"/>
    </source>
</evidence>
<evidence type="ECO:0000259" key="8">
    <source>
        <dbReference type="Pfam" id="PF17851"/>
    </source>
</evidence>
<evidence type="ECO:0000256" key="5">
    <source>
        <dbReference type="PIRSR" id="PIRSR606710-2"/>
    </source>
</evidence>
<dbReference type="PANTHER" id="PTHR42812:SF12">
    <property type="entry name" value="BETA-XYLOSIDASE-RELATED"/>
    <property type="match status" value="1"/>
</dbReference>
<feature type="signal peptide" evidence="7">
    <location>
        <begin position="1"/>
        <end position="23"/>
    </location>
</feature>
<evidence type="ECO:0000256" key="6">
    <source>
        <dbReference type="RuleBase" id="RU361187"/>
    </source>
</evidence>
<keyword evidence="7" id="KW-0732">Signal</keyword>
<gene>
    <name evidence="9" type="ORF">P0Y53_12085</name>
</gene>
<dbReference type="InterPro" id="IPR013320">
    <property type="entry name" value="ConA-like_dom_sf"/>
</dbReference>
<dbReference type="InterPro" id="IPR051795">
    <property type="entry name" value="Glycosyl_Hydrlase_43"/>
</dbReference>
<comment type="similarity">
    <text evidence="1 6">Belongs to the glycosyl hydrolase 43 family.</text>
</comment>
<keyword evidence="2 6" id="KW-0378">Hydrolase</keyword>
<dbReference type="EMBL" id="CP119311">
    <property type="protein sequence ID" value="WEK38237.1"/>
    <property type="molecule type" value="Genomic_DNA"/>
</dbReference>
<evidence type="ECO:0000256" key="4">
    <source>
        <dbReference type="PIRSR" id="PIRSR606710-1"/>
    </source>
</evidence>
<dbReference type="Gene3D" id="2.60.120.200">
    <property type="match status" value="1"/>
</dbReference>
<dbReference type="PANTHER" id="PTHR42812">
    <property type="entry name" value="BETA-XYLOSIDASE"/>
    <property type="match status" value="1"/>
</dbReference>
<dbReference type="AlphaFoldDB" id="A0AAJ5WZ44"/>
<dbReference type="InterPro" id="IPR041542">
    <property type="entry name" value="GH43_C2"/>
</dbReference>
<dbReference type="Gene3D" id="2.115.10.20">
    <property type="entry name" value="Glycosyl hydrolase domain, family 43"/>
    <property type="match status" value="1"/>
</dbReference>
<dbReference type="SUPFAM" id="SSF75005">
    <property type="entry name" value="Arabinanase/levansucrase/invertase"/>
    <property type="match status" value="1"/>
</dbReference>